<accession>A0A0K2TSB2</accession>
<sequence>MLTVTIIATEIATSIRVKSVHARESTDTLAKRGLPLRFSHQILSSSILLEEFLFLWYRSQSQVKEQLQ</sequence>
<name>A0A0K2TSB2_LEPSM</name>
<protein>
    <submittedName>
        <fullName evidence="1">Uncharacterized protein</fullName>
    </submittedName>
</protein>
<proteinExistence type="predicted"/>
<reference evidence="1" key="1">
    <citation type="submission" date="2014-05" db="EMBL/GenBank/DDBJ databases">
        <authorList>
            <person name="Chronopoulou M."/>
        </authorList>
    </citation>
    <scope>NUCLEOTIDE SEQUENCE</scope>
    <source>
        <tissue evidence="1">Whole organism</tissue>
    </source>
</reference>
<dbReference type="EMBL" id="HACA01011201">
    <property type="protein sequence ID" value="CDW28562.1"/>
    <property type="molecule type" value="Transcribed_RNA"/>
</dbReference>
<organism evidence="1">
    <name type="scientific">Lepeophtheirus salmonis</name>
    <name type="common">Salmon louse</name>
    <name type="synonym">Caligus salmonis</name>
    <dbReference type="NCBI Taxonomy" id="72036"/>
    <lineage>
        <taxon>Eukaryota</taxon>
        <taxon>Metazoa</taxon>
        <taxon>Ecdysozoa</taxon>
        <taxon>Arthropoda</taxon>
        <taxon>Crustacea</taxon>
        <taxon>Multicrustacea</taxon>
        <taxon>Hexanauplia</taxon>
        <taxon>Copepoda</taxon>
        <taxon>Siphonostomatoida</taxon>
        <taxon>Caligidae</taxon>
        <taxon>Lepeophtheirus</taxon>
    </lineage>
</organism>
<evidence type="ECO:0000313" key="1">
    <source>
        <dbReference type="EMBL" id="CDW28562.1"/>
    </source>
</evidence>
<dbReference type="AlphaFoldDB" id="A0A0K2TSB2"/>